<gene>
    <name evidence="2" type="ORF">H4N64_12395</name>
</gene>
<proteinExistence type="predicted"/>
<dbReference type="SUPFAM" id="SSF54593">
    <property type="entry name" value="Glyoxalase/Bleomycin resistance protein/Dihydroxybiphenyl dioxygenase"/>
    <property type="match status" value="1"/>
</dbReference>
<accession>A0A7X1J1A0</accession>
<organism evidence="2 3">
    <name type="scientific">Streptomyces cupreus</name>
    <dbReference type="NCBI Taxonomy" id="2759956"/>
    <lineage>
        <taxon>Bacteria</taxon>
        <taxon>Bacillati</taxon>
        <taxon>Actinomycetota</taxon>
        <taxon>Actinomycetes</taxon>
        <taxon>Kitasatosporales</taxon>
        <taxon>Streptomycetaceae</taxon>
        <taxon>Streptomyces</taxon>
    </lineage>
</organism>
<evidence type="ECO:0000259" key="1">
    <source>
        <dbReference type="PROSITE" id="PS51819"/>
    </source>
</evidence>
<feature type="domain" description="VOC" evidence="1">
    <location>
        <begin position="6"/>
        <end position="149"/>
    </location>
</feature>
<dbReference type="Gene3D" id="3.10.180.10">
    <property type="entry name" value="2,3-Dihydroxybiphenyl 1,2-Dioxygenase, domain 1"/>
    <property type="match status" value="1"/>
</dbReference>
<reference evidence="2 3" key="1">
    <citation type="submission" date="2020-08" db="EMBL/GenBank/DDBJ databases">
        <title>Streptomyces sp. PSKA01 genome sequencing and assembly.</title>
        <authorList>
            <person name="Mandal S."/>
            <person name="Maiti P.K."/>
            <person name="Das P."/>
        </authorList>
    </citation>
    <scope>NUCLEOTIDE SEQUENCE [LARGE SCALE GENOMIC DNA]</scope>
    <source>
        <strain evidence="2 3">PSKA01</strain>
    </source>
</reference>
<protein>
    <submittedName>
        <fullName evidence="2">VOC family protein</fullName>
    </submittedName>
</protein>
<dbReference type="PROSITE" id="PS51819">
    <property type="entry name" value="VOC"/>
    <property type="match status" value="1"/>
</dbReference>
<dbReference type="InterPro" id="IPR037523">
    <property type="entry name" value="VOC_core"/>
</dbReference>
<keyword evidence="3" id="KW-1185">Reference proteome</keyword>
<dbReference type="RefSeq" id="WP_186282307.1">
    <property type="nucleotide sequence ID" value="NZ_JACMSF010000010.1"/>
</dbReference>
<comment type="caution">
    <text evidence="2">The sequence shown here is derived from an EMBL/GenBank/DDBJ whole genome shotgun (WGS) entry which is preliminary data.</text>
</comment>
<dbReference type="AlphaFoldDB" id="A0A7X1J1A0"/>
<sequence length="170" mass="18691">MTDIPKITQIALVVRDLQATMERLHTVLGWGPWKVYEHKPPAYQDLTFHGSPADYAVLGAETQVGPIAFELLQPLSGESPYQEWLDTHGEGLHHVACMMPTREGAAGLVARLNGLGAETLTAGRLADALDFYFLDARDQLGFILETGSGHSKELVKPLRVYPEHTTSARD</sequence>
<evidence type="ECO:0000313" key="2">
    <source>
        <dbReference type="EMBL" id="MBC2902398.1"/>
    </source>
</evidence>
<dbReference type="EMBL" id="JACMSF010000010">
    <property type="protein sequence ID" value="MBC2902398.1"/>
    <property type="molecule type" value="Genomic_DNA"/>
</dbReference>
<dbReference type="Proteomes" id="UP000584670">
    <property type="component" value="Unassembled WGS sequence"/>
</dbReference>
<dbReference type="InterPro" id="IPR029068">
    <property type="entry name" value="Glyas_Bleomycin-R_OHBP_Dase"/>
</dbReference>
<dbReference type="Pfam" id="PF13669">
    <property type="entry name" value="Glyoxalase_4"/>
    <property type="match status" value="1"/>
</dbReference>
<evidence type="ECO:0000313" key="3">
    <source>
        <dbReference type="Proteomes" id="UP000584670"/>
    </source>
</evidence>
<name>A0A7X1J1A0_9ACTN</name>